<reference evidence="5 6" key="1">
    <citation type="submission" date="2024-10" db="EMBL/GenBank/DDBJ databases">
        <title>The Natural Products Discovery Center: Release of the First 8490 Sequenced Strains for Exploring Actinobacteria Biosynthetic Diversity.</title>
        <authorList>
            <person name="Kalkreuter E."/>
            <person name="Kautsar S.A."/>
            <person name="Yang D."/>
            <person name="Bader C.D."/>
            <person name="Teijaro C.N."/>
            <person name="Fluegel L."/>
            <person name="Davis C.M."/>
            <person name="Simpson J.R."/>
            <person name="Lauterbach L."/>
            <person name="Steele A.D."/>
            <person name="Gui C."/>
            <person name="Meng S."/>
            <person name="Li G."/>
            <person name="Viehrig K."/>
            <person name="Ye F."/>
            <person name="Su P."/>
            <person name="Kiefer A.F."/>
            <person name="Nichols A."/>
            <person name="Cepeda A.J."/>
            <person name="Yan W."/>
            <person name="Fan B."/>
            <person name="Jiang Y."/>
            <person name="Adhikari A."/>
            <person name="Zheng C.-J."/>
            <person name="Schuster L."/>
            <person name="Cowan T.M."/>
            <person name="Smanski M.J."/>
            <person name="Chevrette M.G."/>
            <person name="De Carvalho L.P.S."/>
            <person name="Shen B."/>
        </authorList>
    </citation>
    <scope>NUCLEOTIDE SEQUENCE [LARGE SCALE GENOMIC DNA]</scope>
    <source>
        <strain evidence="5 6">NPDC001867</strain>
    </source>
</reference>
<evidence type="ECO:0000313" key="6">
    <source>
        <dbReference type="Proteomes" id="UP001602089"/>
    </source>
</evidence>
<dbReference type="InterPro" id="IPR036390">
    <property type="entry name" value="WH_DNA-bd_sf"/>
</dbReference>
<evidence type="ECO:0000256" key="2">
    <source>
        <dbReference type="ARBA" id="ARBA00023125"/>
    </source>
</evidence>
<gene>
    <name evidence="5" type="ORF">ACFYY5_34880</name>
</gene>
<keyword evidence="2" id="KW-0238">DNA-binding</keyword>
<dbReference type="EMBL" id="JBIATK010000022">
    <property type="protein sequence ID" value="MFF4028042.1"/>
    <property type="molecule type" value="Genomic_DNA"/>
</dbReference>
<evidence type="ECO:0000256" key="1">
    <source>
        <dbReference type="ARBA" id="ARBA00023015"/>
    </source>
</evidence>
<dbReference type="SUPFAM" id="SSF46785">
    <property type="entry name" value="Winged helix' DNA-binding domain"/>
    <property type="match status" value="1"/>
</dbReference>
<evidence type="ECO:0000256" key="3">
    <source>
        <dbReference type="ARBA" id="ARBA00023163"/>
    </source>
</evidence>
<feature type="domain" description="HTH marR-type" evidence="4">
    <location>
        <begin position="13"/>
        <end position="147"/>
    </location>
</feature>
<dbReference type="InterPro" id="IPR036388">
    <property type="entry name" value="WH-like_DNA-bd_sf"/>
</dbReference>
<sequence>MTPRKPGQPGAELDTQVHAVMRAAQALVGIAVRSLEEVENLLSMQQLRVLVIVATQGPINVNALADAVGIHPSNATRACDPLVTRELLRRQESPTDRRQVQLAITEHGRQLLQSVMRRRHDAITHILTTMPPTHREHFVGAMESFAAAAGEVVDDGLWQ</sequence>
<dbReference type="InterPro" id="IPR000835">
    <property type="entry name" value="HTH_MarR-typ"/>
</dbReference>
<keyword evidence="1" id="KW-0805">Transcription regulation</keyword>
<dbReference type="Proteomes" id="UP001602089">
    <property type="component" value="Unassembled WGS sequence"/>
</dbReference>
<accession>A0ABW6TQE2</accession>
<dbReference type="PROSITE" id="PS01117">
    <property type="entry name" value="HTH_MARR_1"/>
    <property type="match status" value="1"/>
</dbReference>
<comment type="caution">
    <text evidence="5">The sequence shown here is derived from an EMBL/GenBank/DDBJ whole genome shotgun (WGS) entry which is preliminary data.</text>
</comment>
<protein>
    <submittedName>
        <fullName evidence="5">MarR family winged helix-turn-helix transcriptional regulator</fullName>
    </submittedName>
</protein>
<evidence type="ECO:0000259" key="4">
    <source>
        <dbReference type="PROSITE" id="PS50995"/>
    </source>
</evidence>
<name>A0ABW6TQE2_9NOCA</name>
<dbReference type="Pfam" id="PF01047">
    <property type="entry name" value="MarR"/>
    <property type="match status" value="1"/>
</dbReference>
<dbReference type="RefSeq" id="WP_063909536.1">
    <property type="nucleotide sequence ID" value="NZ_JBIATK010000022.1"/>
</dbReference>
<dbReference type="Gene3D" id="1.10.10.10">
    <property type="entry name" value="Winged helix-like DNA-binding domain superfamily/Winged helix DNA-binding domain"/>
    <property type="match status" value="1"/>
</dbReference>
<evidence type="ECO:0000313" key="5">
    <source>
        <dbReference type="EMBL" id="MFF4028042.1"/>
    </source>
</evidence>
<dbReference type="SMART" id="SM00347">
    <property type="entry name" value="HTH_MARR"/>
    <property type="match status" value="1"/>
</dbReference>
<dbReference type="InterPro" id="IPR023187">
    <property type="entry name" value="Tscrpt_reg_MarR-type_CS"/>
</dbReference>
<dbReference type="PANTHER" id="PTHR42756">
    <property type="entry name" value="TRANSCRIPTIONAL REGULATOR, MARR"/>
    <property type="match status" value="1"/>
</dbReference>
<dbReference type="PANTHER" id="PTHR42756:SF1">
    <property type="entry name" value="TRANSCRIPTIONAL REPRESSOR OF EMRAB OPERON"/>
    <property type="match status" value="1"/>
</dbReference>
<keyword evidence="3" id="KW-0804">Transcription</keyword>
<proteinExistence type="predicted"/>
<dbReference type="PROSITE" id="PS50995">
    <property type="entry name" value="HTH_MARR_2"/>
    <property type="match status" value="1"/>
</dbReference>
<keyword evidence="6" id="KW-1185">Reference proteome</keyword>
<organism evidence="5 6">
    <name type="scientific">Nocardia elegans</name>
    <dbReference type="NCBI Taxonomy" id="300029"/>
    <lineage>
        <taxon>Bacteria</taxon>
        <taxon>Bacillati</taxon>
        <taxon>Actinomycetota</taxon>
        <taxon>Actinomycetes</taxon>
        <taxon>Mycobacteriales</taxon>
        <taxon>Nocardiaceae</taxon>
        <taxon>Nocardia</taxon>
    </lineage>
</organism>